<dbReference type="InterPro" id="IPR003594">
    <property type="entry name" value="HATPase_dom"/>
</dbReference>
<feature type="domain" description="HAMP" evidence="10">
    <location>
        <begin position="291"/>
        <end position="343"/>
    </location>
</feature>
<dbReference type="CDD" id="cd06225">
    <property type="entry name" value="HAMP"/>
    <property type="match status" value="1"/>
</dbReference>
<dbReference type="SUPFAM" id="SSF158472">
    <property type="entry name" value="HAMP domain-like"/>
    <property type="match status" value="1"/>
</dbReference>
<organism evidence="11 12">
    <name type="scientific">Carnobacterium maltaromaticum</name>
    <name type="common">Carnobacterium piscicola</name>
    <dbReference type="NCBI Taxonomy" id="2751"/>
    <lineage>
        <taxon>Bacteria</taxon>
        <taxon>Bacillati</taxon>
        <taxon>Bacillota</taxon>
        <taxon>Bacilli</taxon>
        <taxon>Lactobacillales</taxon>
        <taxon>Carnobacteriaceae</taxon>
        <taxon>Carnobacterium</taxon>
    </lineage>
</organism>
<name>A0AAW9K269_CARML</name>
<evidence type="ECO:0000256" key="6">
    <source>
        <dbReference type="ARBA" id="ARBA00022777"/>
    </source>
</evidence>
<dbReference type="EC" id="2.7.13.3" evidence="3"/>
<dbReference type="GO" id="GO:0000155">
    <property type="term" value="F:phosphorelay sensor kinase activity"/>
    <property type="evidence" value="ECO:0007669"/>
    <property type="project" value="InterPro"/>
</dbReference>
<keyword evidence="8" id="KW-0472">Membrane</keyword>
<dbReference type="PROSITE" id="PS50109">
    <property type="entry name" value="HIS_KIN"/>
    <property type="match status" value="1"/>
</dbReference>
<evidence type="ECO:0000256" key="7">
    <source>
        <dbReference type="ARBA" id="ARBA00023012"/>
    </source>
</evidence>
<keyword evidence="4" id="KW-0597">Phosphoprotein</keyword>
<dbReference type="InterPro" id="IPR050640">
    <property type="entry name" value="Bact_2-comp_sensor_kinase"/>
</dbReference>
<dbReference type="PANTHER" id="PTHR34220:SF7">
    <property type="entry name" value="SENSOR HISTIDINE KINASE YPDA"/>
    <property type="match status" value="1"/>
</dbReference>
<dbReference type="PANTHER" id="PTHR34220">
    <property type="entry name" value="SENSOR HISTIDINE KINASE YPDA"/>
    <property type="match status" value="1"/>
</dbReference>
<sequence>MIIIMIFMTTLSVILTTVTINLSSESYIDSYVDSNKLILERTTIEYENLHSSINTMLTSFKDSQEVKLFLTTTEKESVTENYTIFYQFGAFMDRQSYQFYKNIPYQLVLVGINGQTFYNNNAIQNISTTELLAKPFVTSLKADPSLIASIPADYELIKRSINGPTILSGTAITDEKNHTIIGYAFIELTETDFSSIYDKLISPDVNTILVANQYNEVLSSNKKELLQTKKKKYTALNHIRQSLTIPSFNFSITSEIQLDSLKKEMAIWPKVITLMLLIFLLLIILLFFYLKKILSPLYKLIETTPKIVEGDFNQKILVSGTYEIKKLISSYNYLQDGLNIYMQQLLYTEKEKRKAEIKSLQLHIKPHFIYNTLTSIKFLIFENRNTEALTALNAFINLLEQTIYNKNELIPLKQELLILKDFSTILNTRYGNRIEFMSIIPDELQEFKLPKLLLQPFVENAFIHAFPNEIAGSICVTAKQTDEWFRIDIMDTGIGFNQDTTSQTEKQNFSGIGIHNVQERISLFYNNQATLTIESVKNQGTIVTIKIPIV</sequence>
<dbReference type="Pfam" id="PF06580">
    <property type="entry name" value="His_kinase"/>
    <property type="match status" value="1"/>
</dbReference>
<dbReference type="AlphaFoldDB" id="A0AAW9K269"/>
<evidence type="ECO:0000256" key="4">
    <source>
        <dbReference type="ARBA" id="ARBA00022553"/>
    </source>
</evidence>
<dbReference type="InterPro" id="IPR036890">
    <property type="entry name" value="HATPase_C_sf"/>
</dbReference>
<evidence type="ECO:0000313" key="11">
    <source>
        <dbReference type="EMBL" id="MDZ5757416.1"/>
    </source>
</evidence>
<evidence type="ECO:0000259" key="10">
    <source>
        <dbReference type="PROSITE" id="PS50885"/>
    </source>
</evidence>
<dbReference type="SUPFAM" id="SSF55874">
    <property type="entry name" value="ATPase domain of HSP90 chaperone/DNA topoisomerase II/histidine kinase"/>
    <property type="match status" value="1"/>
</dbReference>
<keyword evidence="6 11" id="KW-0418">Kinase</keyword>
<comment type="subcellular location">
    <subcellularLocation>
        <location evidence="2">Membrane</location>
    </subcellularLocation>
</comment>
<evidence type="ECO:0000256" key="3">
    <source>
        <dbReference type="ARBA" id="ARBA00012438"/>
    </source>
</evidence>
<comment type="caution">
    <text evidence="11">The sequence shown here is derived from an EMBL/GenBank/DDBJ whole genome shotgun (WGS) entry which is preliminary data.</text>
</comment>
<protein>
    <recommendedName>
        <fullName evidence="3">histidine kinase</fullName>
        <ecNumber evidence="3">2.7.13.3</ecNumber>
    </recommendedName>
</protein>
<feature type="domain" description="Histidine kinase" evidence="9">
    <location>
        <begin position="453"/>
        <end position="550"/>
    </location>
</feature>
<dbReference type="PROSITE" id="PS50885">
    <property type="entry name" value="HAMP"/>
    <property type="match status" value="1"/>
</dbReference>
<evidence type="ECO:0000256" key="5">
    <source>
        <dbReference type="ARBA" id="ARBA00022679"/>
    </source>
</evidence>
<accession>A0AAW9K269</accession>
<evidence type="ECO:0000256" key="1">
    <source>
        <dbReference type="ARBA" id="ARBA00000085"/>
    </source>
</evidence>
<dbReference type="GO" id="GO:0016020">
    <property type="term" value="C:membrane"/>
    <property type="evidence" value="ECO:0007669"/>
    <property type="project" value="UniProtKB-SubCell"/>
</dbReference>
<dbReference type="EMBL" id="JAVBVO010000001">
    <property type="protein sequence ID" value="MDZ5757416.1"/>
    <property type="molecule type" value="Genomic_DNA"/>
</dbReference>
<reference evidence="11" key="1">
    <citation type="submission" date="2023-08" db="EMBL/GenBank/DDBJ databases">
        <title>Genomic characterization of piscicolin 126 produced by Carnobacterium maltaromaticum CM22 strain isolated from salmon (Salmo salar).</title>
        <authorList>
            <person name="Gonzalez-Gragera E."/>
            <person name="Garcia-Lopez J.D."/>
            <person name="Teso-Perez C."/>
            <person name="Gimenez-Hernandez I."/>
            <person name="Peralta-Sanchez J.M."/>
            <person name="Valdivia E."/>
            <person name="Montalban-Lopez M."/>
            <person name="Martin-Platero A.M."/>
            <person name="Banos A."/>
            <person name="Martinez-Bueno M."/>
        </authorList>
    </citation>
    <scope>NUCLEOTIDE SEQUENCE</scope>
    <source>
        <strain evidence="11">CM22</strain>
    </source>
</reference>
<evidence type="ECO:0000256" key="2">
    <source>
        <dbReference type="ARBA" id="ARBA00004370"/>
    </source>
</evidence>
<keyword evidence="7" id="KW-0902">Two-component regulatory system</keyword>
<dbReference type="InterPro" id="IPR005467">
    <property type="entry name" value="His_kinase_dom"/>
</dbReference>
<dbReference type="Pfam" id="PF02518">
    <property type="entry name" value="HATPase_c"/>
    <property type="match status" value="1"/>
</dbReference>
<evidence type="ECO:0000313" key="12">
    <source>
        <dbReference type="Proteomes" id="UP001290462"/>
    </source>
</evidence>
<dbReference type="Gene3D" id="3.30.565.10">
    <property type="entry name" value="Histidine kinase-like ATPase, C-terminal domain"/>
    <property type="match status" value="1"/>
</dbReference>
<keyword evidence="5" id="KW-0808">Transferase</keyword>
<gene>
    <name evidence="11" type="ORF">RAK27_01935</name>
</gene>
<evidence type="ECO:0000256" key="8">
    <source>
        <dbReference type="SAM" id="Phobius"/>
    </source>
</evidence>
<dbReference type="Gene3D" id="6.10.340.10">
    <property type="match status" value="1"/>
</dbReference>
<proteinExistence type="predicted"/>
<evidence type="ECO:0000259" key="9">
    <source>
        <dbReference type="PROSITE" id="PS50109"/>
    </source>
</evidence>
<feature type="transmembrane region" description="Helical" evidence="8">
    <location>
        <begin position="267"/>
        <end position="290"/>
    </location>
</feature>
<dbReference type="InterPro" id="IPR010559">
    <property type="entry name" value="Sig_transdc_His_kin_internal"/>
</dbReference>
<keyword evidence="8" id="KW-1133">Transmembrane helix</keyword>
<dbReference type="InterPro" id="IPR003660">
    <property type="entry name" value="HAMP_dom"/>
</dbReference>
<keyword evidence="8" id="KW-0812">Transmembrane</keyword>
<dbReference type="Proteomes" id="UP001290462">
    <property type="component" value="Unassembled WGS sequence"/>
</dbReference>
<comment type="catalytic activity">
    <reaction evidence="1">
        <text>ATP + protein L-histidine = ADP + protein N-phospho-L-histidine.</text>
        <dbReference type="EC" id="2.7.13.3"/>
    </reaction>
</comment>